<comment type="caution">
    <text evidence="3">The sequence shown here is derived from an EMBL/GenBank/DDBJ whole genome shotgun (WGS) entry which is preliminary data.</text>
</comment>
<organism evidence="3 4">
    <name type="scientific">Polyangium sorediatum</name>
    <dbReference type="NCBI Taxonomy" id="889274"/>
    <lineage>
        <taxon>Bacteria</taxon>
        <taxon>Pseudomonadati</taxon>
        <taxon>Myxococcota</taxon>
        <taxon>Polyangia</taxon>
        <taxon>Polyangiales</taxon>
        <taxon>Polyangiaceae</taxon>
        <taxon>Polyangium</taxon>
    </lineage>
</organism>
<protein>
    <submittedName>
        <fullName evidence="3">Phospholipase D-like domain-containing protein</fullName>
    </submittedName>
</protein>
<dbReference type="InterPro" id="IPR025202">
    <property type="entry name" value="PLD-like_dom"/>
</dbReference>
<name>A0ABT6NI93_9BACT</name>
<evidence type="ECO:0000313" key="4">
    <source>
        <dbReference type="Proteomes" id="UP001160301"/>
    </source>
</evidence>
<dbReference type="PANTHER" id="PTHR10185">
    <property type="entry name" value="PHOSPHOLIPASE D - RELATED"/>
    <property type="match status" value="1"/>
</dbReference>
<dbReference type="InterPro" id="IPR050874">
    <property type="entry name" value="Diverse_PLD-related"/>
</dbReference>
<dbReference type="InterPro" id="IPR001736">
    <property type="entry name" value="PLipase_D/transphosphatidylase"/>
</dbReference>
<dbReference type="EMBL" id="JARZHI010000001">
    <property type="protein sequence ID" value="MDI1428023.1"/>
    <property type="molecule type" value="Genomic_DNA"/>
</dbReference>
<dbReference type="SUPFAM" id="SSF56024">
    <property type="entry name" value="Phospholipase D/nuclease"/>
    <property type="match status" value="2"/>
</dbReference>
<dbReference type="PROSITE" id="PS50035">
    <property type="entry name" value="PLD"/>
    <property type="match status" value="2"/>
</dbReference>
<proteinExistence type="predicted"/>
<dbReference type="Gene3D" id="3.30.870.10">
    <property type="entry name" value="Endonuclease Chain A"/>
    <property type="match status" value="2"/>
</dbReference>
<feature type="domain" description="PLD phosphodiesterase" evidence="2">
    <location>
        <begin position="146"/>
        <end position="173"/>
    </location>
</feature>
<dbReference type="PROSITE" id="PS51257">
    <property type="entry name" value="PROKAR_LIPOPROTEIN"/>
    <property type="match status" value="1"/>
</dbReference>
<dbReference type="SMART" id="SM00155">
    <property type="entry name" value="PLDc"/>
    <property type="match status" value="2"/>
</dbReference>
<keyword evidence="4" id="KW-1185">Reference proteome</keyword>
<gene>
    <name evidence="3" type="ORF">QHF89_00900</name>
</gene>
<dbReference type="PANTHER" id="PTHR10185:SF17">
    <property type="entry name" value="GM01519P-RELATED"/>
    <property type="match status" value="1"/>
</dbReference>
<dbReference type="CDD" id="cd09107">
    <property type="entry name" value="PLDc_vPLD3_4_5_like_2"/>
    <property type="match status" value="1"/>
</dbReference>
<dbReference type="Pfam" id="PF13091">
    <property type="entry name" value="PLDc_2"/>
    <property type="match status" value="2"/>
</dbReference>
<feature type="signal peptide" evidence="1">
    <location>
        <begin position="1"/>
        <end position="16"/>
    </location>
</feature>
<dbReference type="RefSeq" id="WP_136965198.1">
    <property type="nucleotide sequence ID" value="NZ_JARZHI010000001.1"/>
</dbReference>
<evidence type="ECO:0000313" key="3">
    <source>
        <dbReference type="EMBL" id="MDI1428023.1"/>
    </source>
</evidence>
<accession>A0ABT6NI93</accession>
<evidence type="ECO:0000259" key="2">
    <source>
        <dbReference type="PROSITE" id="PS50035"/>
    </source>
</evidence>
<reference evidence="3 4" key="1">
    <citation type="submission" date="2023-04" db="EMBL/GenBank/DDBJ databases">
        <title>The genome sequence of Polyangium sorediatum DSM14670.</title>
        <authorList>
            <person name="Zhang X."/>
        </authorList>
    </citation>
    <scope>NUCLEOTIDE SEQUENCE [LARGE SCALE GENOMIC DNA]</scope>
    <source>
        <strain evidence="3 4">DSM 14670</strain>
    </source>
</reference>
<feature type="chain" id="PRO_5046548296" evidence="1">
    <location>
        <begin position="17"/>
        <end position="417"/>
    </location>
</feature>
<feature type="domain" description="PLD phosphodiesterase" evidence="2">
    <location>
        <begin position="342"/>
        <end position="369"/>
    </location>
</feature>
<dbReference type="Proteomes" id="UP001160301">
    <property type="component" value="Unassembled WGS sequence"/>
</dbReference>
<evidence type="ECO:0000256" key="1">
    <source>
        <dbReference type="SAM" id="SignalP"/>
    </source>
</evidence>
<sequence>MSRLALPLAASLLALAGCSHEPAPQTPAPAPAPTPGEPSAAVMPLEIVETPPVETTLDHPDVQNAAEVWLAMIQGAKRSIDIEHFYISNAPGGKLEPVLVAIEEAAARGVRVRLLADIKFYLRYPESVDRLASHGVLVRKVDLRARDGVQHAKYMVVDDGDAYVGSQNMDYRSLEHIQEIGARVRVPEVVAAYARVFAQDWWIAGGQVAAESPETKPLAIPARLTFGAEEVRILPTASPKDLLPAGVPWELPELLARIDGAERTLDVQVLTYRTKMRNGTPWPDLDDALRRAAKRGVRVRLLVADWSKREASLEGLRELSRVPGISIRFLVIPQSSSGFIPFARVAHAKYMVVDGKSAWIGTSNWEGDYFTLSRNVGLFIDGKAIAGQLARIFEDGFGGTYAEVLDPDRKYEPPRIE</sequence>
<keyword evidence="1" id="KW-0732">Signal</keyword>